<dbReference type="InterPro" id="IPR043502">
    <property type="entry name" value="DNA/RNA_pol_sf"/>
</dbReference>
<dbReference type="Pfam" id="PF17919">
    <property type="entry name" value="RT_RNaseH_2"/>
    <property type="match status" value="1"/>
</dbReference>
<dbReference type="STRING" id="7994.ENSAMXP00000029560"/>
<keyword evidence="1" id="KW-1133">Transmembrane helix</keyword>
<dbReference type="PANTHER" id="PTHR37984">
    <property type="entry name" value="PROTEIN CBG26694"/>
    <property type="match status" value="1"/>
</dbReference>
<evidence type="ECO:0000313" key="3">
    <source>
        <dbReference type="Ensembl" id="ENSAMXP00000029560.1"/>
    </source>
</evidence>
<keyword evidence="1" id="KW-0812">Transmembrane</keyword>
<keyword evidence="4" id="KW-1185">Reference proteome</keyword>
<protein>
    <recommendedName>
        <fullName evidence="2">Reverse transcriptase/retrotransposon-derived protein RNase H-like domain-containing protein</fullName>
    </recommendedName>
</protein>
<reference evidence="4" key="2">
    <citation type="journal article" date="2014" name="Nat. Commun.">
        <title>The cavefish genome reveals candidate genes for eye loss.</title>
        <authorList>
            <person name="McGaugh S.E."/>
            <person name="Gross J.B."/>
            <person name="Aken B."/>
            <person name="Blin M."/>
            <person name="Borowsky R."/>
            <person name="Chalopin D."/>
            <person name="Hinaux H."/>
            <person name="Jeffery W.R."/>
            <person name="Keene A."/>
            <person name="Ma L."/>
            <person name="Minx P."/>
            <person name="Murphy D."/>
            <person name="O'Quin K.E."/>
            <person name="Retaux S."/>
            <person name="Rohner N."/>
            <person name="Searle S.M."/>
            <person name="Stahl B.A."/>
            <person name="Tabin C."/>
            <person name="Volff J.N."/>
            <person name="Yoshizawa M."/>
            <person name="Warren W.C."/>
        </authorList>
    </citation>
    <scope>NUCLEOTIDE SEQUENCE [LARGE SCALE GENOMIC DNA]</scope>
    <source>
        <strain evidence="4">female</strain>
    </source>
</reference>
<dbReference type="SUPFAM" id="SSF56672">
    <property type="entry name" value="DNA/RNA polymerases"/>
    <property type="match status" value="1"/>
</dbReference>
<accession>A0A3B1IJ30</accession>
<evidence type="ECO:0000313" key="4">
    <source>
        <dbReference type="Proteomes" id="UP000018467"/>
    </source>
</evidence>
<dbReference type="Proteomes" id="UP000018467">
    <property type="component" value="Unassembled WGS sequence"/>
</dbReference>
<proteinExistence type="predicted"/>
<sequence length="203" mass="22879">MMESSHTRHTFARQERTFIIIISPDGVESCPKKVKAILQLGAPDNKQELQSFLWLVNFMSNFIPNLAQKTVCMRGLLKKDVRCTWTAEMQTEFDSVKAGISQAMKLTHFDPVKQVVIETDASLKGLGAVLLQDGCPVKFLSKSLTDTESEYSNIERELLAVLFACEKLHVYVFGRRAPRRRQAGSVLPPIGNICIYIFFVLPV</sequence>
<reference evidence="3" key="4">
    <citation type="submission" date="2025-09" db="UniProtKB">
        <authorList>
            <consortium name="Ensembl"/>
        </authorList>
    </citation>
    <scope>IDENTIFICATION</scope>
</reference>
<evidence type="ECO:0000259" key="2">
    <source>
        <dbReference type="Pfam" id="PF17919"/>
    </source>
</evidence>
<dbReference type="InterPro" id="IPR041577">
    <property type="entry name" value="RT_RNaseH_2"/>
</dbReference>
<organism evidence="3 4">
    <name type="scientific">Astyanax mexicanus</name>
    <name type="common">Blind cave fish</name>
    <name type="synonym">Astyanax fasciatus mexicanus</name>
    <dbReference type="NCBI Taxonomy" id="7994"/>
    <lineage>
        <taxon>Eukaryota</taxon>
        <taxon>Metazoa</taxon>
        <taxon>Chordata</taxon>
        <taxon>Craniata</taxon>
        <taxon>Vertebrata</taxon>
        <taxon>Euteleostomi</taxon>
        <taxon>Actinopterygii</taxon>
        <taxon>Neopterygii</taxon>
        <taxon>Teleostei</taxon>
        <taxon>Ostariophysi</taxon>
        <taxon>Characiformes</taxon>
        <taxon>Characoidei</taxon>
        <taxon>Acestrorhamphidae</taxon>
        <taxon>Acestrorhamphinae</taxon>
        <taxon>Astyanax</taxon>
    </lineage>
</organism>
<reference evidence="3" key="3">
    <citation type="submission" date="2025-08" db="UniProtKB">
        <authorList>
            <consortium name="Ensembl"/>
        </authorList>
    </citation>
    <scope>IDENTIFICATION</scope>
</reference>
<dbReference type="AlphaFoldDB" id="A0A3B1IJ30"/>
<name>A0A3B1IJ30_ASTMX</name>
<dbReference type="PANTHER" id="PTHR37984:SF7">
    <property type="entry name" value="INTEGRASE CATALYTIC DOMAIN-CONTAINING PROTEIN"/>
    <property type="match status" value="1"/>
</dbReference>
<dbReference type="InterPro" id="IPR050951">
    <property type="entry name" value="Retrovirus_Pol_polyprotein"/>
</dbReference>
<reference evidence="4" key="1">
    <citation type="submission" date="2013-03" db="EMBL/GenBank/DDBJ databases">
        <authorList>
            <person name="Jeffery W."/>
            <person name="Warren W."/>
            <person name="Wilson R.K."/>
        </authorList>
    </citation>
    <scope>NUCLEOTIDE SEQUENCE</scope>
    <source>
        <strain evidence="4">female</strain>
    </source>
</reference>
<feature type="domain" description="Reverse transcriptase/retrotransposon-derived protein RNase H-like" evidence="2">
    <location>
        <begin position="85"/>
        <end position="176"/>
    </location>
</feature>
<dbReference type="Ensembl" id="ENSAMXT00000039353.1">
    <property type="protein sequence ID" value="ENSAMXP00000029560.1"/>
    <property type="gene ID" value="ENSAMXG00000041023.1"/>
</dbReference>
<dbReference type="Gene3D" id="3.30.70.270">
    <property type="match status" value="1"/>
</dbReference>
<feature type="transmembrane region" description="Helical" evidence="1">
    <location>
        <begin position="183"/>
        <end position="201"/>
    </location>
</feature>
<evidence type="ECO:0000256" key="1">
    <source>
        <dbReference type="SAM" id="Phobius"/>
    </source>
</evidence>
<dbReference type="GeneTree" id="ENSGT01140000282569"/>
<dbReference type="InParanoid" id="A0A3B1IJ30"/>
<dbReference type="InterPro" id="IPR043128">
    <property type="entry name" value="Rev_trsase/Diguanyl_cyclase"/>
</dbReference>
<keyword evidence="1" id="KW-0472">Membrane</keyword>